<gene>
    <name evidence="1" type="ORF">GCM10009102_24810</name>
</gene>
<protein>
    <submittedName>
        <fullName evidence="1">Uncharacterized protein</fullName>
    </submittedName>
</protein>
<dbReference type="EMBL" id="BAAAES010000009">
    <property type="protein sequence ID" value="GAA0672550.1"/>
    <property type="molecule type" value="Genomic_DNA"/>
</dbReference>
<accession>A0ABP3T4A2</accession>
<dbReference type="RefSeq" id="WP_163958412.1">
    <property type="nucleotide sequence ID" value="NZ_BAAAES010000009.1"/>
</dbReference>
<reference evidence="2" key="1">
    <citation type="journal article" date="2019" name="Int. J. Syst. Evol. Microbiol.">
        <title>The Global Catalogue of Microorganisms (GCM) 10K type strain sequencing project: providing services to taxonomists for standard genome sequencing and annotation.</title>
        <authorList>
            <consortium name="The Broad Institute Genomics Platform"/>
            <consortium name="The Broad Institute Genome Sequencing Center for Infectious Disease"/>
            <person name="Wu L."/>
            <person name="Ma J."/>
        </authorList>
    </citation>
    <scope>NUCLEOTIDE SEQUENCE [LARGE SCALE GENOMIC DNA]</scope>
    <source>
        <strain evidence="2">JCM 14603</strain>
    </source>
</reference>
<dbReference type="Proteomes" id="UP001500238">
    <property type="component" value="Unassembled WGS sequence"/>
</dbReference>
<evidence type="ECO:0000313" key="1">
    <source>
        <dbReference type="EMBL" id="GAA0672550.1"/>
    </source>
</evidence>
<comment type="caution">
    <text evidence="1">The sequence shown here is derived from an EMBL/GenBank/DDBJ whole genome shotgun (WGS) entry which is preliminary data.</text>
</comment>
<sequence>MTKARTPDSFADAMGKVIALIGAAEAANVASQAAGRTYADRTMYEWANPDSGTLPSLAVALALDTAYQLAGGEDAPFRDAFSHQLGMAVDQQDVCRRELVADQVELLRESADLSAALIHAAQPGASPLDHHRALVEAQQLDGVLRRIRRRLPKFLRLSMPDGSGRTGV</sequence>
<organism evidence="1 2">
    <name type="scientific">Sphingomonas insulae</name>
    <dbReference type="NCBI Taxonomy" id="424800"/>
    <lineage>
        <taxon>Bacteria</taxon>
        <taxon>Pseudomonadati</taxon>
        <taxon>Pseudomonadota</taxon>
        <taxon>Alphaproteobacteria</taxon>
        <taxon>Sphingomonadales</taxon>
        <taxon>Sphingomonadaceae</taxon>
        <taxon>Sphingomonas</taxon>
    </lineage>
</organism>
<keyword evidence="2" id="KW-1185">Reference proteome</keyword>
<name>A0ABP3T4A2_9SPHN</name>
<evidence type="ECO:0000313" key="2">
    <source>
        <dbReference type="Proteomes" id="UP001500238"/>
    </source>
</evidence>
<proteinExistence type="predicted"/>